<evidence type="ECO:0000256" key="1">
    <source>
        <dbReference type="ARBA" id="ARBA00000085"/>
    </source>
</evidence>
<gene>
    <name evidence="10" type="ORF">QMY55_21275</name>
</gene>
<dbReference type="PRINTS" id="PR00344">
    <property type="entry name" value="BCTRLSENSOR"/>
</dbReference>
<dbReference type="PANTHER" id="PTHR43065:SF46">
    <property type="entry name" value="C4-DICARBOXYLATE TRANSPORT SENSOR PROTEIN DCTB"/>
    <property type="match status" value="1"/>
</dbReference>
<dbReference type="Gene3D" id="1.10.287.130">
    <property type="match status" value="1"/>
</dbReference>
<protein>
    <recommendedName>
        <fullName evidence="2">histidine kinase</fullName>
        <ecNumber evidence="2">2.7.13.3</ecNumber>
    </recommendedName>
</protein>
<name>A0ABY8SPH8_9BURK</name>
<dbReference type="EMBL" id="CP125947">
    <property type="protein sequence ID" value="WHS64987.1"/>
    <property type="molecule type" value="Genomic_DNA"/>
</dbReference>
<evidence type="ECO:0000256" key="3">
    <source>
        <dbReference type="ARBA" id="ARBA00022553"/>
    </source>
</evidence>
<organism evidence="10 11">
    <name type="scientific">Comamonas resistens</name>
    <dbReference type="NCBI Taxonomy" id="3046670"/>
    <lineage>
        <taxon>Bacteria</taxon>
        <taxon>Pseudomonadati</taxon>
        <taxon>Pseudomonadota</taxon>
        <taxon>Betaproteobacteria</taxon>
        <taxon>Burkholderiales</taxon>
        <taxon>Comamonadaceae</taxon>
        <taxon>Comamonas</taxon>
    </lineage>
</organism>
<dbReference type="GO" id="GO:0005524">
    <property type="term" value="F:ATP binding"/>
    <property type="evidence" value="ECO:0007669"/>
    <property type="project" value="UniProtKB-KW"/>
</dbReference>
<keyword evidence="8" id="KW-0902">Two-component regulatory system</keyword>
<keyword evidence="4" id="KW-0808">Transferase</keyword>
<dbReference type="InterPro" id="IPR003594">
    <property type="entry name" value="HATPase_dom"/>
</dbReference>
<dbReference type="Pfam" id="PF02518">
    <property type="entry name" value="HATPase_c"/>
    <property type="match status" value="1"/>
</dbReference>
<sequence length="508" mass="55342">MTFSHWRRPLTWLLAWVLVAGAGSGWLAHARLLALEDAFTVDARIVHRLLSQRAVQHDAVMAMLPLLQPPAEGHGAKTAMPLPRLPAAYPQIVEIRRRLPGSIWPADWPQSRRTALDAAEARSLQSGHAELAQADLPAGKVWLVLAGRSTAHALLLDLQATVPWDEWPMDAATSPVRVQLQYQGQAFDVQAGRRLEYGWHYSFHKLLASQSQPFDVVLERDVGWSELPWTAMLVWAAASAAALAALRALLRQRVAARRAEELLRLGQVARLNQLGELAAGMAHELNQPLTALLASTQAAQRLLGEDGSDEEPDLDTARHAMSQAVAQARRASAVVGRLRRVVERPDLSGQVQTLALAAAVHDALHLLEPELRRRDIAVHLDAPADLPAVRAEPVALQQIIHNLVMNALQAMEQTDAGQRRLLLLTLSLMRPPSARILLSVRDTGPGVSSEARGHLFTPFYTTRPEGLGLGLSLSESLAQAMGGDLSLAPPGEEPGAEFHLQLPLAQQP</sequence>
<dbReference type="InterPro" id="IPR004358">
    <property type="entry name" value="Sig_transdc_His_kin-like_C"/>
</dbReference>
<dbReference type="InterPro" id="IPR036890">
    <property type="entry name" value="HATPase_C_sf"/>
</dbReference>
<evidence type="ECO:0000313" key="10">
    <source>
        <dbReference type="EMBL" id="WHS64987.1"/>
    </source>
</evidence>
<accession>A0ABY8SPH8</accession>
<dbReference type="PROSITE" id="PS50109">
    <property type="entry name" value="HIS_KIN"/>
    <property type="match status" value="1"/>
</dbReference>
<evidence type="ECO:0000256" key="4">
    <source>
        <dbReference type="ARBA" id="ARBA00022679"/>
    </source>
</evidence>
<dbReference type="EC" id="2.7.13.3" evidence="2"/>
<evidence type="ECO:0000256" key="6">
    <source>
        <dbReference type="ARBA" id="ARBA00022777"/>
    </source>
</evidence>
<evidence type="ECO:0000256" key="7">
    <source>
        <dbReference type="ARBA" id="ARBA00022840"/>
    </source>
</evidence>
<dbReference type="InterPro" id="IPR036097">
    <property type="entry name" value="HisK_dim/P_sf"/>
</dbReference>
<evidence type="ECO:0000259" key="9">
    <source>
        <dbReference type="PROSITE" id="PS50109"/>
    </source>
</evidence>
<dbReference type="InterPro" id="IPR003661">
    <property type="entry name" value="HisK_dim/P_dom"/>
</dbReference>
<dbReference type="InterPro" id="IPR005467">
    <property type="entry name" value="His_kinase_dom"/>
</dbReference>
<keyword evidence="6" id="KW-0418">Kinase</keyword>
<evidence type="ECO:0000256" key="5">
    <source>
        <dbReference type="ARBA" id="ARBA00022741"/>
    </source>
</evidence>
<comment type="catalytic activity">
    <reaction evidence="1">
        <text>ATP + protein L-histidine = ADP + protein N-phospho-L-histidine.</text>
        <dbReference type="EC" id="2.7.13.3"/>
    </reaction>
</comment>
<keyword evidence="7 10" id="KW-0067">ATP-binding</keyword>
<keyword evidence="11" id="KW-1185">Reference proteome</keyword>
<dbReference type="RefSeq" id="WP_283486096.1">
    <property type="nucleotide sequence ID" value="NZ_CP125947.1"/>
</dbReference>
<dbReference type="SUPFAM" id="SSF55874">
    <property type="entry name" value="ATPase domain of HSP90 chaperone/DNA topoisomerase II/histidine kinase"/>
    <property type="match status" value="1"/>
</dbReference>
<feature type="domain" description="Histidine kinase" evidence="9">
    <location>
        <begin position="280"/>
        <end position="506"/>
    </location>
</feature>
<keyword evidence="3" id="KW-0597">Phosphoprotein</keyword>
<dbReference type="CDD" id="cd00082">
    <property type="entry name" value="HisKA"/>
    <property type="match status" value="1"/>
</dbReference>
<evidence type="ECO:0000313" key="11">
    <source>
        <dbReference type="Proteomes" id="UP001240697"/>
    </source>
</evidence>
<dbReference type="Proteomes" id="UP001240697">
    <property type="component" value="Chromosome"/>
</dbReference>
<dbReference type="Pfam" id="PF00512">
    <property type="entry name" value="HisKA"/>
    <property type="match status" value="1"/>
</dbReference>
<dbReference type="SUPFAM" id="SSF47384">
    <property type="entry name" value="Homodimeric domain of signal transducing histidine kinase"/>
    <property type="match status" value="1"/>
</dbReference>
<evidence type="ECO:0000256" key="2">
    <source>
        <dbReference type="ARBA" id="ARBA00012438"/>
    </source>
</evidence>
<dbReference type="SMART" id="SM00387">
    <property type="entry name" value="HATPase_c"/>
    <property type="match status" value="1"/>
</dbReference>
<dbReference type="PANTHER" id="PTHR43065">
    <property type="entry name" value="SENSOR HISTIDINE KINASE"/>
    <property type="match status" value="1"/>
</dbReference>
<proteinExistence type="predicted"/>
<evidence type="ECO:0000256" key="8">
    <source>
        <dbReference type="ARBA" id="ARBA00023012"/>
    </source>
</evidence>
<dbReference type="Gene3D" id="3.30.565.10">
    <property type="entry name" value="Histidine kinase-like ATPase, C-terminal domain"/>
    <property type="match status" value="1"/>
</dbReference>
<keyword evidence="5" id="KW-0547">Nucleotide-binding</keyword>
<dbReference type="SMART" id="SM00388">
    <property type="entry name" value="HisKA"/>
    <property type="match status" value="1"/>
</dbReference>
<reference evidence="10 11" key="1">
    <citation type="submission" date="2023-05" db="EMBL/GenBank/DDBJ databases">
        <authorList>
            <person name="Yin Y."/>
            <person name="Lu Z."/>
        </authorList>
    </citation>
    <scope>NUCLEOTIDE SEQUENCE [LARGE SCALE GENOMIC DNA]</scope>
    <source>
        <strain evidence="10 11">ZM22</strain>
    </source>
</reference>